<proteinExistence type="predicted"/>
<keyword evidence="6" id="KW-1185">Reference proteome</keyword>
<feature type="region of interest" description="Disordered" evidence="3">
    <location>
        <begin position="1"/>
        <end position="36"/>
    </location>
</feature>
<dbReference type="OrthoDB" id="66144at2759"/>
<evidence type="ECO:0000313" key="5">
    <source>
        <dbReference type="EMBL" id="ORY14555.1"/>
    </source>
</evidence>
<organism evidence="5 6">
    <name type="scientific">Clohesyomyces aquaticus</name>
    <dbReference type="NCBI Taxonomy" id="1231657"/>
    <lineage>
        <taxon>Eukaryota</taxon>
        <taxon>Fungi</taxon>
        <taxon>Dikarya</taxon>
        <taxon>Ascomycota</taxon>
        <taxon>Pezizomycotina</taxon>
        <taxon>Dothideomycetes</taxon>
        <taxon>Pleosporomycetidae</taxon>
        <taxon>Pleosporales</taxon>
        <taxon>Lindgomycetaceae</taxon>
        <taxon>Clohesyomyces</taxon>
    </lineage>
</organism>
<feature type="domain" description="Methyltransferase" evidence="4">
    <location>
        <begin position="70"/>
        <end position="164"/>
    </location>
</feature>
<gene>
    <name evidence="5" type="ORF">BCR34DRAFT_599108</name>
</gene>
<keyword evidence="2 5" id="KW-0808">Transferase</keyword>
<dbReference type="Proteomes" id="UP000193144">
    <property type="component" value="Unassembled WGS sequence"/>
</dbReference>
<dbReference type="InterPro" id="IPR029063">
    <property type="entry name" value="SAM-dependent_MTases_sf"/>
</dbReference>
<dbReference type="GO" id="GO:0032259">
    <property type="term" value="P:methylation"/>
    <property type="evidence" value="ECO:0007669"/>
    <property type="project" value="UniProtKB-KW"/>
</dbReference>
<feature type="compositionally biased region" description="Basic and acidic residues" evidence="3">
    <location>
        <begin position="10"/>
        <end position="23"/>
    </location>
</feature>
<accession>A0A1Y1ZXP7</accession>
<dbReference type="InterPro" id="IPR041698">
    <property type="entry name" value="Methyltransf_25"/>
</dbReference>
<dbReference type="Gene3D" id="3.40.50.150">
    <property type="entry name" value="Vaccinia Virus protein VP39"/>
    <property type="match status" value="1"/>
</dbReference>
<protein>
    <submittedName>
        <fullName evidence="5">S-adenosyl-L-methionine-dependent methyltransferase</fullName>
    </submittedName>
</protein>
<evidence type="ECO:0000259" key="4">
    <source>
        <dbReference type="Pfam" id="PF13649"/>
    </source>
</evidence>
<dbReference type="EMBL" id="MCFA01000032">
    <property type="protein sequence ID" value="ORY14555.1"/>
    <property type="molecule type" value="Genomic_DNA"/>
</dbReference>
<reference evidence="5 6" key="1">
    <citation type="submission" date="2016-07" db="EMBL/GenBank/DDBJ databases">
        <title>Pervasive Adenine N6-methylation of Active Genes in Fungi.</title>
        <authorList>
            <consortium name="DOE Joint Genome Institute"/>
            <person name="Mondo S.J."/>
            <person name="Dannebaum R.O."/>
            <person name="Kuo R.C."/>
            <person name="Labutti K."/>
            <person name="Haridas S."/>
            <person name="Kuo A."/>
            <person name="Salamov A."/>
            <person name="Ahrendt S.R."/>
            <person name="Lipzen A."/>
            <person name="Sullivan W."/>
            <person name="Andreopoulos W.B."/>
            <person name="Clum A."/>
            <person name="Lindquist E."/>
            <person name="Daum C."/>
            <person name="Ramamoorthy G.K."/>
            <person name="Gryganskyi A."/>
            <person name="Culley D."/>
            <person name="Magnuson J.K."/>
            <person name="James T.Y."/>
            <person name="O'Malley M.A."/>
            <person name="Stajich J.E."/>
            <person name="Spatafora J.W."/>
            <person name="Visel A."/>
            <person name="Grigoriev I.V."/>
        </authorList>
    </citation>
    <scope>NUCLEOTIDE SEQUENCE [LARGE SCALE GENOMIC DNA]</scope>
    <source>
        <strain evidence="5 6">CBS 115471</strain>
    </source>
</reference>
<dbReference type="PANTHER" id="PTHR43861">
    <property type="entry name" value="TRANS-ACONITATE 2-METHYLTRANSFERASE-RELATED"/>
    <property type="match status" value="1"/>
</dbReference>
<evidence type="ECO:0000256" key="1">
    <source>
        <dbReference type="ARBA" id="ARBA00022603"/>
    </source>
</evidence>
<dbReference type="CDD" id="cd02440">
    <property type="entry name" value="AdoMet_MTases"/>
    <property type="match status" value="1"/>
</dbReference>
<evidence type="ECO:0000256" key="2">
    <source>
        <dbReference type="ARBA" id="ARBA00022679"/>
    </source>
</evidence>
<evidence type="ECO:0000256" key="3">
    <source>
        <dbReference type="SAM" id="MobiDB-lite"/>
    </source>
</evidence>
<dbReference type="InterPro" id="IPR023149">
    <property type="entry name" value="Trans_acon_MeTrfase_C"/>
</dbReference>
<dbReference type="AlphaFoldDB" id="A0A1Y1ZXP7"/>
<evidence type="ECO:0000313" key="6">
    <source>
        <dbReference type="Proteomes" id="UP000193144"/>
    </source>
</evidence>
<dbReference type="Pfam" id="PF13649">
    <property type="entry name" value="Methyltransf_25"/>
    <property type="match status" value="1"/>
</dbReference>
<dbReference type="PANTHER" id="PTHR43861:SF1">
    <property type="entry name" value="TRANS-ACONITATE 2-METHYLTRANSFERASE"/>
    <property type="match status" value="1"/>
</dbReference>
<name>A0A1Y1ZXP7_9PLEO</name>
<comment type="caution">
    <text evidence="5">The sequence shown here is derived from an EMBL/GenBank/DDBJ whole genome shotgun (WGS) entry which is preliminary data.</text>
</comment>
<dbReference type="STRING" id="1231657.A0A1Y1ZXP7"/>
<keyword evidence="1 5" id="KW-0489">Methyltransferase</keyword>
<dbReference type="SUPFAM" id="SSF53335">
    <property type="entry name" value="S-adenosyl-L-methionine-dependent methyltransferases"/>
    <property type="match status" value="1"/>
</dbReference>
<dbReference type="Gene3D" id="1.10.150.290">
    <property type="entry name" value="S-adenosyl-L-methionine-dependent methyltransferases"/>
    <property type="match status" value="1"/>
</dbReference>
<sequence>MSPPAPPSEPETKPSEPDPKRDSWSPQQYLRFDNERTRPVHDLISQIIPLLNPPLSSSQTADRGDRPLRIYDLGCGPGNSTRALLSHFPSARVTGIDSSSAMLAKARQDFTGTNTVDFALGDVSTFTPDSPPDLLFSNAVFHWLRTPTRLPTLTRLLSALPPGGVLAFQVPDNYHEPSHSLMRSTALLPHQPWSPYFASSSIGNLISPTRPDLDPIEPPSLIYSSLIPYCSSVNVWRTEYFHVLGGKREIVEWVKGTGLVPFLERLPEKGGVREAFLKRYEDEVGKVYEEAADGRCLLGYPRLFVVAVRK</sequence>
<dbReference type="GO" id="GO:0030798">
    <property type="term" value="F:trans-aconitate 2-methyltransferase activity"/>
    <property type="evidence" value="ECO:0007669"/>
    <property type="project" value="InterPro"/>
</dbReference>